<organism evidence="2 3">
    <name type="scientific">Natronolimnohabitans innermongolicus JCM 12255</name>
    <dbReference type="NCBI Taxonomy" id="1227499"/>
    <lineage>
        <taxon>Archaea</taxon>
        <taxon>Methanobacteriati</taxon>
        <taxon>Methanobacteriota</taxon>
        <taxon>Stenosarchaea group</taxon>
        <taxon>Halobacteria</taxon>
        <taxon>Halobacteriales</taxon>
        <taxon>Natrialbaceae</taxon>
        <taxon>Natronolimnohabitans</taxon>
    </lineage>
</organism>
<dbReference type="EMBL" id="AOHZ01000061">
    <property type="protein sequence ID" value="ELY54041.1"/>
    <property type="molecule type" value="Genomic_DNA"/>
</dbReference>
<feature type="region of interest" description="Disordered" evidence="1">
    <location>
        <begin position="18"/>
        <end position="48"/>
    </location>
</feature>
<comment type="caution">
    <text evidence="2">The sequence shown here is derived from an EMBL/GenBank/DDBJ whole genome shotgun (WGS) entry which is preliminary data.</text>
</comment>
<evidence type="ECO:0000313" key="3">
    <source>
        <dbReference type="Proteomes" id="UP000011602"/>
    </source>
</evidence>
<feature type="compositionally biased region" description="Basic and acidic residues" evidence="1">
    <location>
        <begin position="37"/>
        <end position="48"/>
    </location>
</feature>
<proteinExistence type="predicted"/>
<feature type="compositionally biased region" description="Low complexity" evidence="1">
    <location>
        <begin position="26"/>
        <end position="36"/>
    </location>
</feature>
<evidence type="ECO:0000256" key="1">
    <source>
        <dbReference type="SAM" id="MobiDB-lite"/>
    </source>
</evidence>
<dbReference type="Proteomes" id="UP000011602">
    <property type="component" value="Unassembled WGS sequence"/>
</dbReference>
<protein>
    <submittedName>
        <fullName evidence="2">Uncharacterized protein</fullName>
    </submittedName>
</protein>
<dbReference type="AlphaFoldDB" id="L9WY04"/>
<accession>L9WY04</accession>
<sequence length="71" mass="8095">MPSECVFCGEFGSKLDRAGSERQLDASSRSASTIRATSDERRTTSDPREVARARRLVFEHGRWRDANERHV</sequence>
<dbReference type="STRING" id="1227499.C493_13363"/>
<name>L9WY04_9EURY</name>
<reference evidence="2 3" key="1">
    <citation type="journal article" date="2014" name="PLoS Genet.">
        <title>Phylogenetically driven sequencing of extremely halophilic archaea reveals strategies for static and dynamic osmo-response.</title>
        <authorList>
            <person name="Becker E.A."/>
            <person name="Seitzer P.M."/>
            <person name="Tritt A."/>
            <person name="Larsen D."/>
            <person name="Krusor M."/>
            <person name="Yao A.I."/>
            <person name="Wu D."/>
            <person name="Madern D."/>
            <person name="Eisen J.A."/>
            <person name="Darling A.E."/>
            <person name="Facciotti M.T."/>
        </authorList>
    </citation>
    <scope>NUCLEOTIDE SEQUENCE [LARGE SCALE GENOMIC DNA]</scope>
    <source>
        <strain evidence="2 3">JCM 12255</strain>
    </source>
</reference>
<gene>
    <name evidence="2" type="ORF">C493_13363</name>
</gene>
<evidence type="ECO:0000313" key="2">
    <source>
        <dbReference type="EMBL" id="ELY54041.1"/>
    </source>
</evidence>
<keyword evidence="3" id="KW-1185">Reference proteome</keyword>